<keyword evidence="1 6" id="KW-0489">Methyltransferase</keyword>
<dbReference type="InterPro" id="IPR001525">
    <property type="entry name" value="C5_MeTfrase"/>
</dbReference>
<evidence type="ECO:0000313" key="9">
    <source>
        <dbReference type="EMBL" id="CUS34540.1"/>
    </source>
</evidence>
<dbReference type="PROSITE" id="PS00095">
    <property type="entry name" value="C5_MTASE_2"/>
    <property type="match status" value="1"/>
</dbReference>
<evidence type="ECO:0000256" key="5">
    <source>
        <dbReference type="ARBA" id="ARBA00047422"/>
    </source>
</evidence>
<keyword evidence="10" id="KW-1185">Reference proteome</keyword>
<dbReference type="PROSITE" id="PS51679">
    <property type="entry name" value="SAM_MT_C5"/>
    <property type="match status" value="1"/>
</dbReference>
<evidence type="ECO:0000256" key="8">
    <source>
        <dbReference type="RuleBase" id="RU000417"/>
    </source>
</evidence>
<evidence type="ECO:0000256" key="1">
    <source>
        <dbReference type="ARBA" id="ARBA00022603"/>
    </source>
</evidence>
<evidence type="ECO:0000256" key="2">
    <source>
        <dbReference type="ARBA" id="ARBA00022679"/>
    </source>
</evidence>
<evidence type="ECO:0000256" key="4">
    <source>
        <dbReference type="ARBA" id="ARBA00022747"/>
    </source>
</evidence>
<dbReference type="AlphaFoldDB" id="A0A0S4L9N9"/>
<dbReference type="Proteomes" id="UP000198736">
    <property type="component" value="Unassembled WGS sequence"/>
</dbReference>
<dbReference type="InterPro" id="IPR018117">
    <property type="entry name" value="C5_DNA_meth_AS"/>
</dbReference>
<evidence type="ECO:0000256" key="7">
    <source>
        <dbReference type="RuleBase" id="RU000416"/>
    </source>
</evidence>
<dbReference type="PROSITE" id="PS00094">
    <property type="entry name" value="C5_MTASE_1"/>
    <property type="match status" value="1"/>
</dbReference>
<sequence length="450" mass="50967">MISPVHEFRSKVLIRQAKPKGTKEKYSGVIGYKDALDLIIGSTAVESLPEDARTQLEAIASHWIQSPETSPLILGRKAGEDWRMLLSMKADSGQFKIKRGKRSKESSECNWRIDFSSLPFPPVDRPRFTFIDLFAGIGGFRIALQSLGGKCVFSSEWDRHAQRTYERNFGEMPFGDIRAFTGDDISNRQIAKWIPDHDVLTAGFPCQPFSKAGVSARKSLGLKHGFSCEIQGTLFFDLVRIAKAKRPRVLLLENVKHLRGHDEGRTFQTIEKTIREDLGYSFSPHMLDSSTLVPQRRQRCYIVCFRDSEETFSFPPFTGAPMPLSSILLKKDPDARYTISDRLWTGHQNRTERNLNRGAGFTAFLADLSRPANTLVARYYKDGKECLVPQPGRNPRKLTPKECARLQGFPEEFIPSDSDNQAYRQFGNSVAIPVVKRVAEEIMKKLEISE</sequence>
<dbReference type="GO" id="GO:0003886">
    <property type="term" value="F:DNA (cytosine-5-)-methyltransferase activity"/>
    <property type="evidence" value="ECO:0007669"/>
    <property type="project" value="UniProtKB-EC"/>
</dbReference>
<organism evidence="9 10">
    <name type="scientific">Candidatus Nitrospira nitrificans</name>
    <dbReference type="NCBI Taxonomy" id="1742973"/>
    <lineage>
        <taxon>Bacteria</taxon>
        <taxon>Pseudomonadati</taxon>
        <taxon>Nitrospirota</taxon>
        <taxon>Nitrospiria</taxon>
        <taxon>Nitrospirales</taxon>
        <taxon>Nitrospiraceae</taxon>
        <taxon>Nitrospira</taxon>
    </lineage>
</organism>
<protein>
    <recommendedName>
        <fullName evidence="8">Cytosine-specific methyltransferase</fullName>
        <ecNumber evidence="8">2.1.1.37</ecNumber>
    </recommendedName>
</protein>
<dbReference type="Pfam" id="PF00145">
    <property type="entry name" value="DNA_methylase"/>
    <property type="match status" value="1"/>
</dbReference>
<dbReference type="SUPFAM" id="SSF53335">
    <property type="entry name" value="S-adenosyl-L-methionine-dependent methyltransferases"/>
    <property type="match status" value="1"/>
</dbReference>
<dbReference type="InterPro" id="IPR050750">
    <property type="entry name" value="C5-MTase"/>
</dbReference>
<dbReference type="CDD" id="cd00315">
    <property type="entry name" value="Cyt_C5_DNA_methylase"/>
    <property type="match status" value="1"/>
</dbReference>
<feature type="active site" evidence="6">
    <location>
        <position position="206"/>
    </location>
</feature>
<keyword evidence="2 6" id="KW-0808">Transferase</keyword>
<proteinExistence type="inferred from homology"/>
<gene>
    <name evidence="9" type="ORF">COMA2_170061</name>
</gene>
<accession>A0A0S4L9N9</accession>
<evidence type="ECO:0000256" key="3">
    <source>
        <dbReference type="ARBA" id="ARBA00022691"/>
    </source>
</evidence>
<keyword evidence="4" id="KW-0680">Restriction system</keyword>
<dbReference type="Gene3D" id="3.90.120.30">
    <property type="match status" value="1"/>
</dbReference>
<comment type="similarity">
    <text evidence="6 7">Belongs to the class I-like SAM-binding methyltransferase superfamily. C5-methyltransferase family.</text>
</comment>
<dbReference type="NCBIfam" id="TIGR00675">
    <property type="entry name" value="dcm"/>
    <property type="match status" value="1"/>
</dbReference>
<dbReference type="GO" id="GO:0032259">
    <property type="term" value="P:methylation"/>
    <property type="evidence" value="ECO:0007669"/>
    <property type="project" value="UniProtKB-KW"/>
</dbReference>
<dbReference type="EMBL" id="CZPZ01000009">
    <property type="protein sequence ID" value="CUS34540.1"/>
    <property type="molecule type" value="Genomic_DNA"/>
</dbReference>
<dbReference type="PRINTS" id="PR00105">
    <property type="entry name" value="C5METTRFRASE"/>
</dbReference>
<keyword evidence="3 6" id="KW-0949">S-adenosyl-L-methionine</keyword>
<dbReference type="STRING" id="1742973.COMA2_170061"/>
<name>A0A0S4L9N9_9BACT</name>
<evidence type="ECO:0000256" key="6">
    <source>
        <dbReference type="PROSITE-ProRule" id="PRU01016"/>
    </source>
</evidence>
<dbReference type="InterPro" id="IPR029063">
    <property type="entry name" value="SAM-dependent_MTases_sf"/>
</dbReference>
<dbReference type="RefSeq" id="WP_217490656.1">
    <property type="nucleotide sequence ID" value="NZ_CZPZ01000009.1"/>
</dbReference>
<dbReference type="PANTHER" id="PTHR46098">
    <property type="entry name" value="TRNA (CYTOSINE(38)-C(5))-METHYLTRANSFERASE"/>
    <property type="match status" value="1"/>
</dbReference>
<reference evidence="10" key="1">
    <citation type="submission" date="2015-10" db="EMBL/GenBank/DDBJ databases">
        <authorList>
            <person name="Luecker S."/>
            <person name="Luecker S."/>
        </authorList>
    </citation>
    <scope>NUCLEOTIDE SEQUENCE [LARGE SCALE GENOMIC DNA]</scope>
</reference>
<comment type="catalytic activity">
    <reaction evidence="5 8">
        <text>a 2'-deoxycytidine in DNA + S-adenosyl-L-methionine = a 5-methyl-2'-deoxycytidine in DNA + S-adenosyl-L-homocysteine + H(+)</text>
        <dbReference type="Rhea" id="RHEA:13681"/>
        <dbReference type="Rhea" id="RHEA-COMP:11369"/>
        <dbReference type="Rhea" id="RHEA-COMP:11370"/>
        <dbReference type="ChEBI" id="CHEBI:15378"/>
        <dbReference type="ChEBI" id="CHEBI:57856"/>
        <dbReference type="ChEBI" id="CHEBI:59789"/>
        <dbReference type="ChEBI" id="CHEBI:85452"/>
        <dbReference type="ChEBI" id="CHEBI:85454"/>
        <dbReference type="EC" id="2.1.1.37"/>
    </reaction>
</comment>
<dbReference type="PANTHER" id="PTHR46098:SF1">
    <property type="entry name" value="TRNA (CYTOSINE(38)-C(5))-METHYLTRANSFERASE"/>
    <property type="match status" value="1"/>
</dbReference>
<dbReference type="InterPro" id="IPR031303">
    <property type="entry name" value="C5_meth_CS"/>
</dbReference>
<evidence type="ECO:0000313" key="10">
    <source>
        <dbReference type="Proteomes" id="UP000198736"/>
    </source>
</evidence>
<dbReference type="Gene3D" id="3.40.50.150">
    <property type="entry name" value="Vaccinia Virus protein VP39"/>
    <property type="match status" value="1"/>
</dbReference>
<dbReference type="EC" id="2.1.1.37" evidence="8"/>
<dbReference type="GO" id="GO:0009307">
    <property type="term" value="P:DNA restriction-modification system"/>
    <property type="evidence" value="ECO:0007669"/>
    <property type="project" value="UniProtKB-KW"/>
</dbReference>